<dbReference type="Proteomes" id="UP000516148">
    <property type="component" value="Chromosome"/>
</dbReference>
<keyword evidence="1" id="KW-0472">Membrane</keyword>
<keyword evidence="1" id="KW-1133">Transmembrane helix</keyword>
<accession>A0A7H0LDQ1</accession>
<evidence type="ECO:0000313" key="2">
    <source>
        <dbReference type="EMBL" id="QNQ07804.1"/>
    </source>
</evidence>
<dbReference type="EMBL" id="CP061038">
    <property type="protein sequence ID" value="QNQ07804.1"/>
    <property type="molecule type" value="Genomic_DNA"/>
</dbReference>
<dbReference type="AlphaFoldDB" id="A0A7H0LDQ1"/>
<evidence type="ECO:0000256" key="1">
    <source>
        <dbReference type="SAM" id="Phobius"/>
    </source>
</evidence>
<feature type="transmembrane region" description="Helical" evidence="1">
    <location>
        <begin position="71"/>
        <end position="95"/>
    </location>
</feature>
<keyword evidence="3" id="KW-1185">Reference proteome</keyword>
<protein>
    <submittedName>
        <fullName evidence="2">Uncharacterized protein</fullName>
    </submittedName>
</protein>
<gene>
    <name evidence="2" type="ORF">H3Z74_13410</name>
</gene>
<reference evidence="2 3" key="1">
    <citation type="submission" date="2020-09" db="EMBL/GenBank/DDBJ databases">
        <title>Sphingomonas sp., a new species isolated from pork steak.</title>
        <authorList>
            <person name="Heidler von Heilborn D."/>
        </authorList>
    </citation>
    <scope>NUCLEOTIDE SEQUENCE [LARGE SCALE GENOMIC DNA]</scope>
    <source>
        <strain evidence="3">S8-3T</strain>
    </source>
</reference>
<keyword evidence="1" id="KW-0812">Transmembrane</keyword>
<feature type="transmembrane region" description="Helical" evidence="1">
    <location>
        <begin position="32"/>
        <end position="51"/>
    </location>
</feature>
<dbReference type="RefSeq" id="WP_187760151.1">
    <property type="nucleotide sequence ID" value="NZ_CP061038.1"/>
</dbReference>
<name>A0A7H0LDQ1_9SPHN</name>
<dbReference type="KEGG" id="spap:H3Z74_13410"/>
<sequence>MRILLILGALIAGMIVGTCLFALIWRTTAPDGAMAMAVGGATPIAFGALAYLGTKTANGHRPSLGSARTWLAILCIAAAAAGLFLLLIVAAAVLVQRG</sequence>
<evidence type="ECO:0000313" key="3">
    <source>
        <dbReference type="Proteomes" id="UP000516148"/>
    </source>
</evidence>
<organism evidence="2 3">
    <name type="scientific">Sphingomonas alpina</name>
    <dbReference type="NCBI Taxonomy" id="653931"/>
    <lineage>
        <taxon>Bacteria</taxon>
        <taxon>Pseudomonadati</taxon>
        <taxon>Pseudomonadota</taxon>
        <taxon>Alphaproteobacteria</taxon>
        <taxon>Sphingomonadales</taxon>
        <taxon>Sphingomonadaceae</taxon>
        <taxon>Sphingomonas</taxon>
    </lineage>
</organism>
<feature type="transmembrane region" description="Helical" evidence="1">
    <location>
        <begin position="6"/>
        <end position="25"/>
    </location>
</feature>
<proteinExistence type="predicted"/>